<feature type="domain" description="Calponin-homology (CH)" evidence="2">
    <location>
        <begin position="3"/>
        <end position="107"/>
    </location>
</feature>
<feature type="compositionally biased region" description="Basic and acidic residues" evidence="1">
    <location>
        <begin position="145"/>
        <end position="196"/>
    </location>
</feature>
<evidence type="ECO:0000313" key="3">
    <source>
        <dbReference type="EMBL" id="PFH37319.1"/>
    </source>
</evidence>
<evidence type="ECO:0000256" key="1">
    <source>
        <dbReference type="SAM" id="MobiDB-lite"/>
    </source>
</evidence>
<evidence type="ECO:0000259" key="2">
    <source>
        <dbReference type="PROSITE" id="PS50021"/>
    </source>
</evidence>
<dbReference type="PROSITE" id="PS50021">
    <property type="entry name" value="CH"/>
    <property type="match status" value="1"/>
</dbReference>
<feature type="region of interest" description="Disordered" evidence="1">
    <location>
        <begin position="463"/>
        <end position="492"/>
    </location>
</feature>
<dbReference type="Gene3D" id="1.10.418.10">
    <property type="entry name" value="Calponin-like domain"/>
    <property type="match status" value="1"/>
</dbReference>
<feature type="compositionally biased region" description="Polar residues" evidence="1">
    <location>
        <begin position="362"/>
        <end position="375"/>
    </location>
</feature>
<proteinExistence type="predicted"/>
<organism evidence="3 4">
    <name type="scientific">Besnoitia besnoiti</name>
    <name type="common">Apicomplexan protozoan</name>
    <dbReference type="NCBI Taxonomy" id="94643"/>
    <lineage>
        <taxon>Eukaryota</taxon>
        <taxon>Sar</taxon>
        <taxon>Alveolata</taxon>
        <taxon>Apicomplexa</taxon>
        <taxon>Conoidasida</taxon>
        <taxon>Coccidia</taxon>
        <taxon>Eucoccidiorida</taxon>
        <taxon>Eimeriorina</taxon>
        <taxon>Sarcocystidae</taxon>
        <taxon>Besnoitia</taxon>
    </lineage>
</organism>
<comment type="caution">
    <text evidence="3">The sequence shown here is derived from an EMBL/GenBank/DDBJ whole genome shotgun (WGS) entry which is preliminary data.</text>
</comment>
<protein>
    <recommendedName>
        <fullName evidence="2">Calponin-homology (CH) domain-containing protein</fullName>
    </recommendedName>
</protein>
<dbReference type="InterPro" id="IPR036872">
    <property type="entry name" value="CH_dom_sf"/>
</dbReference>
<gene>
    <name evidence="3" type="ORF">BESB_037770</name>
</gene>
<evidence type="ECO:0000313" key="4">
    <source>
        <dbReference type="Proteomes" id="UP000224006"/>
    </source>
</evidence>
<dbReference type="InterPro" id="IPR027328">
    <property type="entry name" value="MAPRE"/>
</dbReference>
<feature type="region of interest" description="Disordered" evidence="1">
    <location>
        <begin position="123"/>
        <end position="243"/>
    </location>
</feature>
<dbReference type="RefSeq" id="XP_029221328.1">
    <property type="nucleotide sequence ID" value="XM_029362363.1"/>
</dbReference>
<sequence length="604" mass="66317">MQTPEDEKLISWVNETLGEAYTDSRQLHDGVAYALLVDGLLPGAFPLHRLRLNCASAAGKRENFSLLLEVLAEKLSLRVDVDVASLVADNGAHAAADALALRERRAAHRLLLQALYDEARRRGASDAGRLEGGSSRTRARGGTASRERQDSRATDAERATSERWGRPPRDTDCDRNDERTPKCRGDQRLFEEEKQRTGGVACGERGDGKPEPRRGEGDACTRGDDGGRLPVRAKQESDAPEETVRARCAEDERATGAPPLAFAREQTYQAVRVPRGDQAERRGASSWQTGERRNVLQRATFFEEPDDGSDWQHGATPYFPGASEEGRGFSTLSLAADTPHFPLQPPLCDHAGDGRMFPRRSGSPSFPHSSRTPTSVAPLEIDGVGNDGEGVDCGGNKPEGGSCGESALDPRAQRTQASRAVASRLKRADDEPWAATELAAEAPSEAYGERDWRAERAGFPRSAERGFRARREAEEGGRGGESSGEQTEAVESGGLWLPSAEAAREMLLREVEAQQAVHAAERRESKKRVALSECQDAIQDLREQIVQKLDRHRAFLADGEHLLGERNFYFEKLCCIQRKIEEGYADSEVGRRVLEIINARPTDF</sequence>
<dbReference type="VEuPathDB" id="ToxoDB:BESB_037770"/>
<name>A0A2A9MHE0_BESBE</name>
<keyword evidence="4" id="KW-1185">Reference proteome</keyword>
<dbReference type="PANTHER" id="PTHR10623">
    <property type="entry name" value="MICROTUBULE-ASSOCIATED PROTEIN RP/EB FAMILY MEMBER"/>
    <property type="match status" value="1"/>
</dbReference>
<dbReference type="KEGG" id="bbes:BESB_037770"/>
<feature type="compositionally biased region" description="Low complexity" evidence="1">
    <location>
        <begin position="132"/>
        <end position="144"/>
    </location>
</feature>
<dbReference type="GO" id="GO:0008017">
    <property type="term" value="F:microtubule binding"/>
    <property type="evidence" value="ECO:0007669"/>
    <property type="project" value="InterPro"/>
</dbReference>
<feature type="compositionally biased region" description="Basic and acidic residues" evidence="1">
    <location>
        <begin position="204"/>
        <end position="243"/>
    </location>
</feature>
<feature type="region of interest" description="Disordered" evidence="1">
    <location>
        <begin position="357"/>
        <end position="432"/>
    </location>
</feature>
<feature type="compositionally biased region" description="Basic and acidic residues" evidence="1">
    <location>
        <begin position="463"/>
        <end position="478"/>
    </location>
</feature>
<dbReference type="Proteomes" id="UP000224006">
    <property type="component" value="Chromosome II"/>
</dbReference>
<reference evidence="3 4" key="1">
    <citation type="submission" date="2017-09" db="EMBL/GenBank/DDBJ databases">
        <title>Genome sequencing of Besnoitia besnoiti strain Bb-Ger1.</title>
        <authorList>
            <person name="Schares G."/>
            <person name="Venepally P."/>
            <person name="Lorenzi H.A."/>
        </authorList>
    </citation>
    <scope>NUCLEOTIDE SEQUENCE [LARGE SCALE GENOMIC DNA]</scope>
    <source>
        <strain evidence="3 4">Bb-Ger1</strain>
    </source>
</reference>
<dbReference type="Pfam" id="PF00307">
    <property type="entry name" value="CH"/>
    <property type="match status" value="1"/>
</dbReference>
<dbReference type="AlphaFoldDB" id="A0A2A9MHE0"/>
<accession>A0A2A9MHE0</accession>
<dbReference type="InterPro" id="IPR001715">
    <property type="entry name" value="CH_dom"/>
</dbReference>
<dbReference type="OrthoDB" id="330575at2759"/>
<dbReference type="EMBL" id="NWUJ01000002">
    <property type="protein sequence ID" value="PFH37319.1"/>
    <property type="molecule type" value="Genomic_DNA"/>
</dbReference>
<feature type="compositionally biased region" description="Gly residues" evidence="1">
    <location>
        <begin position="385"/>
        <end position="403"/>
    </location>
</feature>
<dbReference type="GeneID" id="40308758"/>
<dbReference type="SUPFAM" id="SSF47576">
    <property type="entry name" value="Calponin-homology domain, CH-domain"/>
    <property type="match status" value="1"/>
</dbReference>